<dbReference type="PANTHER" id="PTHR43400:SF7">
    <property type="entry name" value="FAD-DEPENDENT OXIDOREDUCTASE 2 FAD BINDING DOMAIN-CONTAINING PROTEIN"/>
    <property type="match status" value="1"/>
</dbReference>
<dbReference type="EMBL" id="AFBP01000036">
    <property type="protein sequence ID" value="EGG54597.1"/>
    <property type="molecule type" value="Genomic_DNA"/>
</dbReference>
<name>F3QKG3_9BURK</name>
<keyword evidence="7" id="KW-1185">Reference proteome</keyword>
<dbReference type="AlphaFoldDB" id="F3QKG3"/>
<dbReference type="InterPro" id="IPR027477">
    <property type="entry name" value="Succ_DH/fumarate_Rdtase_cat_sf"/>
</dbReference>
<keyword evidence="4" id="KW-0560">Oxidoreductase</keyword>
<feature type="domain" description="FAD-dependent oxidoreductase 2 FAD-binding" evidence="5">
    <location>
        <begin position="31"/>
        <end position="450"/>
    </location>
</feature>
<dbReference type="InterPro" id="IPR003953">
    <property type="entry name" value="FAD-dep_OxRdtase_2_FAD-bd"/>
</dbReference>
<evidence type="ECO:0000259" key="5">
    <source>
        <dbReference type="Pfam" id="PF00890"/>
    </source>
</evidence>
<organism evidence="6 7">
    <name type="scientific">Parasutterella excrementihominis YIT 11859</name>
    <dbReference type="NCBI Taxonomy" id="762966"/>
    <lineage>
        <taxon>Bacteria</taxon>
        <taxon>Pseudomonadati</taxon>
        <taxon>Pseudomonadota</taxon>
        <taxon>Betaproteobacteria</taxon>
        <taxon>Burkholderiales</taxon>
        <taxon>Sutterellaceae</taxon>
        <taxon>Parasutterella</taxon>
    </lineage>
</organism>
<dbReference type="OrthoDB" id="9813348at2"/>
<dbReference type="SUPFAM" id="SSF56425">
    <property type="entry name" value="Succinate dehydrogenase/fumarate reductase flavoprotein, catalytic domain"/>
    <property type="match status" value="1"/>
</dbReference>
<dbReference type="Gene3D" id="3.50.50.60">
    <property type="entry name" value="FAD/NAD(P)-binding domain"/>
    <property type="match status" value="1"/>
</dbReference>
<comment type="caution">
    <text evidence="6">The sequence shown here is derived from an EMBL/GenBank/DDBJ whole genome shotgun (WGS) entry which is preliminary data.</text>
</comment>
<dbReference type="InterPro" id="IPR050315">
    <property type="entry name" value="FAD-oxidoreductase_2"/>
</dbReference>
<reference evidence="6 7" key="1">
    <citation type="submission" date="2011-02" db="EMBL/GenBank/DDBJ databases">
        <authorList>
            <person name="Weinstock G."/>
            <person name="Sodergren E."/>
            <person name="Clifton S."/>
            <person name="Fulton L."/>
            <person name="Fulton B."/>
            <person name="Courtney L."/>
            <person name="Fronick C."/>
            <person name="Harrison M."/>
            <person name="Strong C."/>
            <person name="Farmer C."/>
            <person name="Delahaunty K."/>
            <person name="Markovic C."/>
            <person name="Hall O."/>
            <person name="Minx P."/>
            <person name="Tomlinson C."/>
            <person name="Mitreva M."/>
            <person name="Hou S."/>
            <person name="Chen J."/>
            <person name="Wollam A."/>
            <person name="Pepin K.H."/>
            <person name="Johnson M."/>
            <person name="Bhonagiri V."/>
            <person name="Zhang X."/>
            <person name="Suruliraj S."/>
            <person name="Warren W."/>
            <person name="Chinwalla A."/>
            <person name="Mardis E.R."/>
            <person name="Wilson R.K."/>
        </authorList>
    </citation>
    <scope>NUCLEOTIDE SEQUENCE [LARGE SCALE GENOMIC DNA]</scope>
    <source>
        <strain evidence="6 7">YIT 11859</strain>
    </source>
</reference>
<dbReference type="Gene3D" id="3.90.700.10">
    <property type="entry name" value="Succinate dehydrogenase/fumarate reductase flavoprotein, catalytic domain"/>
    <property type="match status" value="1"/>
</dbReference>
<evidence type="ECO:0000256" key="2">
    <source>
        <dbReference type="ARBA" id="ARBA00022630"/>
    </source>
</evidence>
<sequence length="467" mass="51034">MISRRSLITYFPLCVSSAYLPKAFPEELEWDVIVVGSGMAGLCAALSAKENGAEKVLILEKGPLIGGHTLFSSGTISAMIRGDKRRSKGLRDSVELFVKDAYELGERKGNLEILEQIALHSEEGLDWLEAKGVVFGEPFQAKSGLRARGFSMPGNSAGRSYVMILNHARVQENIPLFLEHRLLALIPIAEGWSVLADTPEGDKTFRTKSLVLATGGSTANVFRRLDYDRRLGINLKTSANPWGNNWDGADGDALDIGEKIGLKVTQGNGYQIVPFWGGRVLDYAGGDIYLNAEGERFVDENLPWHKIVEVILEWPKTEFTVITDTQSEKGATLGVKLLSGIVKKASSIREVAVGMGIPEEKLRKTLDEYNQSVEAGRDKFGKTVFTQRIEKPPFYWGKENIYIHTSLDGLKTDEEARVLDKDGRVVLGLFAAGEVVGGIFGKDRIGGGSLANCLVMGRISGKNAARS</sequence>
<dbReference type="RefSeq" id="WP_008864233.1">
    <property type="nucleotide sequence ID" value="NZ_GL883708.1"/>
</dbReference>
<keyword evidence="2" id="KW-0285">Flavoprotein</keyword>
<accession>F3QKG3</accession>
<comment type="cofactor">
    <cofactor evidence="1">
        <name>FAD</name>
        <dbReference type="ChEBI" id="CHEBI:57692"/>
    </cofactor>
</comment>
<dbReference type="Pfam" id="PF00890">
    <property type="entry name" value="FAD_binding_2"/>
    <property type="match status" value="1"/>
</dbReference>
<protein>
    <submittedName>
        <fullName evidence="6">Flavocytochrome c</fullName>
    </submittedName>
</protein>
<dbReference type="GO" id="GO:0016491">
    <property type="term" value="F:oxidoreductase activity"/>
    <property type="evidence" value="ECO:0007669"/>
    <property type="project" value="UniProtKB-KW"/>
</dbReference>
<dbReference type="HOGENOM" id="CLU_011398_4_5_4"/>
<dbReference type="PRINTS" id="PR00411">
    <property type="entry name" value="PNDRDTASEI"/>
</dbReference>
<dbReference type="GeneID" id="43348832"/>
<evidence type="ECO:0000313" key="6">
    <source>
        <dbReference type="EMBL" id="EGG54597.1"/>
    </source>
</evidence>
<dbReference type="PANTHER" id="PTHR43400">
    <property type="entry name" value="FUMARATE REDUCTASE"/>
    <property type="match status" value="1"/>
</dbReference>
<evidence type="ECO:0000256" key="4">
    <source>
        <dbReference type="ARBA" id="ARBA00023002"/>
    </source>
</evidence>
<evidence type="ECO:0000256" key="3">
    <source>
        <dbReference type="ARBA" id="ARBA00022827"/>
    </source>
</evidence>
<dbReference type="SUPFAM" id="SSF51905">
    <property type="entry name" value="FAD/NAD(P)-binding domain"/>
    <property type="match status" value="1"/>
</dbReference>
<keyword evidence="3" id="KW-0274">FAD</keyword>
<gene>
    <name evidence="6" type="ORF">HMPREF9439_01422</name>
</gene>
<dbReference type="InterPro" id="IPR036188">
    <property type="entry name" value="FAD/NAD-bd_sf"/>
</dbReference>
<evidence type="ECO:0000313" key="7">
    <source>
        <dbReference type="Proteomes" id="UP000005156"/>
    </source>
</evidence>
<dbReference type="eggNOG" id="COG1053">
    <property type="taxonomic scope" value="Bacteria"/>
</dbReference>
<proteinExistence type="predicted"/>
<dbReference type="Proteomes" id="UP000005156">
    <property type="component" value="Unassembled WGS sequence"/>
</dbReference>
<evidence type="ECO:0000256" key="1">
    <source>
        <dbReference type="ARBA" id="ARBA00001974"/>
    </source>
</evidence>